<dbReference type="OrthoDB" id="1100174at2"/>
<evidence type="ECO:0008006" key="4">
    <source>
        <dbReference type="Google" id="ProtNLM"/>
    </source>
</evidence>
<feature type="transmembrane region" description="Helical" evidence="1">
    <location>
        <begin position="117"/>
        <end position="140"/>
    </location>
</feature>
<evidence type="ECO:0000313" key="3">
    <source>
        <dbReference type="Proteomes" id="UP000031866"/>
    </source>
</evidence>
<organism evidence="2 3">
    <name type="scientific">Clostridium beijerinckii</name>
    <name type="common">Clostridium MP</name>
    <dbReference type="NCBI Taxonomy" id="1520"/>
    <lineage>
        <taxon>Bacteria</taxon>
        <taxon>Bacillati</taxon>
        <taxon>Bacillota</taxon>
        <taxon>Clostridia</taxon>
        <taxon>Eubacteriales</taxon>
        <taxon>Clostridiaceae</taxon>
        <taxon>Clostridium</taxon>
    </lineage>
</organism>
<dbReference type="AlphaFoldDB" id="A0A0B5QCM0"/>
<accession>A0A0B5QCM0</accession>
<feature type="transmembrane region" description="Helical" evidence="1">
    <location>
        <begin position="43"/>
        <end position="63"/>
    </location>
</feature>
<dbReference type="RefSeq" id="WP_041897432.1">
    <property type="nucleotide sequence ID" value="NZ_CP010086.2"/>
</dbReference>
<evidence type="ECO:0000313" key="2">
    <source>
        <dbReference type="EMBL" id="AJG99974.1"/>
    </source>
</evidence>
<dbReference type="EMBL" id="CP010086">
    <property type="protein sequence ID" value="AJG99974.1"/>
    <property type="molecule type" value="Genomic_DNA"/>
</dbReference>
<feature type="transmembrane region" description="Helical" evidence="1">
    <location>
        <begin position="7"/>
        <end position="31"/>
    </location>
</feature>
<dbReference type="Proteomes" id="UP000031866">
    <property type="component" value="Chromosome"/>
</dbReference>
<sequence>MKRYSTIFLKIAVILIGIPVLALCIFGAVQLTNNPVNPDYANMIYPILTGMLISVVPFFVALYQTLKLLGYIDKNIAFSELSVKALKNIKYCAVIISALYVVVIPFVYFLAEKDDAPGLIIIGMIPIFASLVIAVFSAVLQRLLKEAIDIKSENDLTV</sequence>
<proteinExistence type="predicted"/>
<dbReference type="STRING" id="1520.LF65_03412"/>
<protein>
    <recommendedName>
        <fullName evidence="4">DUF2975 domain-containing protein</fullName>
    </recommendedName>
</protein>
<keyword evidence="1" id="KW-0812">Transmembrane</keyword>
<feature type="transmembrane region" description="Helical" evidence="1">
    <location>
        <begin position="91"/>
        <end position="111"/>
    </location>
</feature>
<dbReference type="KEGG" id="cbei:LF65_03412"/>
<dbReference type="Pfam" id="PF11188">
    <property type="entry name" value="DUF2975"/>
    <property type="match status" value="1"/>
</dbReference>
<evidence type="ECO:0000256" key="1">
    <source>
        <dbReference type="SAM" id="Phobius"/>
    </source>
</evidence>
<name>A0A0B5QCM0_CLOBE</name>
<reference evidence="3" key="1">
    <citation type="submission" date="2014-12" db="EMBL/GenBank/DDBJ databases">
        <title>Genome sequence of Clostridium beijerinckii strain 59B.</title>
        <authorList>
            <person name="Little G.T."/>
            <person name="Minton N.P."/>
        </authorList>
    </citation>
    <scope>NUCLEOTIDE SEQUENCE [LARGE SCALE GENOMIC DNA]</scope>
    <source>
        <strain evidence="3">59B</strain>
    </source>
</reference>
<keyword evidence="1" id="KW-0472">Membrane</keyword>
<keyword evidence="1" id="KW-1133">Transmembrane helix</keyword>
<gene>
    <name evidence="2" type="ORF">LF65_03412</name>
</gene>
<dbReference type="InterPro" id="IPR021354">
    <property type="entry name" value="DUF2975"/>
</dbReference>